<dbReference type="Proteomes" id="UP000451565">
    <property type="component" value="Unassembled WGS sequence"/>
</dbReference>
<dbReference type="PANTHER" id="PTHR46637:SF1">
    <property type="entry name" value="BLL5188 PROTEIN"/>
    <property type="match status" value="1"/>
</dbReference>
<comment type="caution">
    <text evidence="2">The sequence shown here is derived from an EMBL/GenBank/DDBJ whole genome shotgun (WGS) entry which is preliminary data.</text>
</comment>
<dbReference type="InterPro" id="IPR025161">
    <property type="entry name" value="IS402-like_dom"/>
</dbReference>
<evidence type="ECO:0000313" key="2">
    <source>
        <dbReference type="EMBL" id="MQR02745.1"/>
    </source>
</evidence>
<proteinExistence type="predicted"/>
<name>A0A843YT43_9BURK</name>
<gene>
    <name evidence="2" type="ORF">GEV47_18865</name>
</gene>
<dbReference type="PANTHER" id="PTHR46637">
    <property type="entry name" value="TIS1421-TRANSPOSASE PROTEIN A"/>
    <property type="match status" value="1"/>
</dbReference>
<organism evidence="2 3">
    <name type="scientific">Glaciimonas soli</name>
    <dbReference type="NCBI Taxonomy" id="2590999"/>
    <lineage>
        <taxon>Bacteria</taxon>
        <taxon>Pseudomonadati</taxon>
        <taxon>Pseudomonadota</taxon>
        <taxon>Betaproteobacteria</taxon>
        <taxon>Burkholderiales</taxon>
        <taxon>Oxalobacteraceae</taxon>
        <taxon>Glaciimonas</taxon>
    </lineage>
</organism>
<sequence length="154" mass="17668">MPVMILRDDQWEKLEPLMLGGKGGPGIEGRDNRLFIEAILWHISGQCGWSELPSEFGKWTAIYMRFKRWNESGYWHRIVEDLTVEDLNYDKELSGVMKRIAAYADKQTQSTVRRKARAAERVAYKASITHIEKETGAPNDNESDSHWLSLVGAN</sequence>
<dbReference type="EMBL" id="WINI01000015">
    <property type="protein sequence ID" value="MQR02745.1"/>
    <property type="molecule type" value="Genomic_DNA"/>
</dbReference>
<dbReference type="OrthoDB" id="9777326at2"/>
<feature type="domain" description="Insertion element IS402-like" evidence="1">
    <location>
        <begin position="6"/>
        <end position="78"/>
    </location>
</feature>
<dbReference type="InterPro" id="IPR052909">
    <property type="entry name" value="Transposase_6_like"/>
</dbReference>
<keyword evidence="3" id="KW-1185">Reference proteome</keyword>
<dbReference type="AlphaFoldDB" id="A0A843YT43"/>
<protein>
    <submittedName>
        <fullName evidence="2">Transposase</fullName>
    </submittedName>
</protein>
<dbReference type="Pfam" id="PF13340">
    <property type="entry name" value="DUF4096"/>
    <property type="match status" value="1"/>
</dbReference>
<evidence type="ECO:0000259" key="1">
    <source>
        <dbReference type="Pfam" id="PF13340"/>
    </source>
</evidence>
<accession>A0A843YT43</accession>
<evidence type="ECO:0000313" key="3">
    <source>
        <dbReference type="Proteomes" id="UP000451565"/>
    </source>
</evidence>
<reference evidence="2 3" key="1">
    <citation type="submission" date="2019-10" db="EMBL/GenBank/DDBJ databases">
        <title>Glaciimonas soli sp. nov., a psychrophilic bacterium isolated from the forest soil of a high elevation mountain in Taiwan.</title>
        <authorList>
            <person name="Wang L.-T."/>
            <person name="Shieh W.Y."/>
        </authorList>
    </citation>
    <scope>NUCLEOTIDE SEQUENCE [LARGE SCALE GENOMIC DNA]</scope>
    <source>
        <strain evidence="2 3">GS1</strain>
    </source>
</reference>